<comment type="caution">
    <text evidence="7">The sequence shown here is derived from an EMBL/GenBank/DDBJ whole genome shotgun (WGS) entry which is preliminary data.</text>
</comment>
<dbReference type="GO" id="GO:0019867">
    <property type="term" value="C:outer membrane"/>
    <property type="evidence" value="ECO:0007669"/>
    <property type="project" value="InterPro"/>
</dbReference>
<gene>
    <name evidence="7" type="ORF">D9O31_14940</name>
</gene>
<dbReference type="AlphaFoldDB" id="A0A403T1W7"/>
<name>A0A403T1W7_SALER</name>
<sequence>MKKLAVVIITGLMCGSMGFANASDLLQNTASVGYAFSHINDYGNLNGVNLSYRYEFTPEWGVLGSFTWATASKSERSGSVDEGLYKYDSKLNYYSLLAGPVYRINDFVSLYGQIGVGYIKAHGSESDTYRNSYDKDNFSLSKTGFAYGAGVQFNPVENLALTVGYEGATFSSVDDSGSINPNGFNVSVGYRF</sequence>
<keyword evidence="5" id="KW-0472">Membrane</keyword>
<dbReference type="PANTHER" id="PTHR35892">
    <property type="entry name" value="OUTER MEMBRANE PROTEIN PAGN-RELATED"/>
    <property type="match status" value="1"/>
</dbReference>
<organism evidence="7 8">
    <name type="scientific">Salmonella enterica</name>
    <name type="common">Salmonella choleraesuis</name>
    <dbReference type="NCBI Taxonomy" id="28901"/>
    <lineage>
        <taxon>Bacteria</taxon>
        <taxon>Pseudomonadati</taxon>
        <taxon>Pseudomonadota</taxon>
        <taxon>Gammaproteobacteria</taxon>
        <taxon>Enterobacterales</taxon>
        <taxon>Enterobacteriaceae</taxon>
        <taxon>Salmonella</taxon>
    </lineage>
</organism>
<dbReference type="InterPro" id="IPR011250">
    <property type="entry name" value="OMP/PagP_B-barrel"/>
</dbReference>
<evidence type="ECO:0000256" key="1">
    <source>
        <dbReference type="ARBA" id="ARBA00004141"/>
    </source>
</evidence>
<dbReference type="GO" id="GO:0044384">
    <property type="term" value="C:host outer membrane"/>
    <property type="evidence" value="ECO:0007669"/>
    <property type="project" value="InterPro"/>
</dbReference>
<keyword evidence="3" id="KW-0812">Transmembrane</keyword>
<keyword evidence="2" id="KW-1134">Transmembrane beta strand</keyword>
<dbReference type="Proteomes" id="UP000839526">
    <property type="component" value="Unassembled WGS sequence"/>
</dbReference>
<proteinExistence type="predicted"/>
<evidence type="ECO:0000313" key="8">
    <source>
        <dbReference type="Proteomes" id="UP000839526"/>
    </source>
</evidence>
<keyword evidence="4 6" id="KW-0732">Signal</keyword>
<dbReference type="InterPro" id="IPR006315">
    <property type="entry name" value="OM_autotransptr_brl_dom"/>
</dbReference>
<dbReference type="Gene3D" id="2.40.160.20">
    <property type="match status" value="1"/>
</dbReference>
<evidence type="ECO:0000256" key="3">
    <source>
        <dbReference type="ARBA" id="ARBA00022692"/>
    </source>
</evidence>
<evidence type="ECO:0000256" key="4">
    <source>
        <dbReference type="ARBA" id="ARBA00022729"/>
    </source>
</evidence>
<dbReference type="PANTHER" id="PTHR35892:SF2">
    <property type="entry name" value="OUTER MEMBRANE PROTEIN PAGN"/>
    <property type="match status" value="1"/>
</dbReference>
<accession>A0A403T1W7</accession>
<evidence type="ECO:0000256" key="6">
    <source>
        <dbReference type="SAM" id="SignalP"/>
    </source>
</evidence>
<feature type="signal peptide" evidence="6">
    <location>
        <begin position="1"/>
        <end position="22"/>
    </location>
</feature>
<dbReference type="Pfam" id="PF06316">
    <property type="entry name" value="Ail_Lom"/>
    <property type="match status" value="1"/>
</dbReference>
<dbReference type="NCBIfam" id="TIGR01414">
    <property type="entry name" value="autotrans_barl"/>
    <property type="match status" value="1"/>
</dbReference>
<dbReference type="EMBL" id="RWAH01000013">
    <property type="protein sequence ID" value="MMS77814.1"/>
    <property type="molecule type" value="Genomic_DNA"/>
</dbReference>
<evidence type="ECO:0000313" key="7">
    <source>
        <dbReference type="EMBL" id="MMS77814.1"/>
    </source>
</evidence>
<evidence type="ECO:0000256" key="5">
    <source>
        <dbReference type="ARBA" id="ARBA00023136"/>
    </source>
</evidence>
<evidence type="ECO:0000256" key="2">
    <source>
        <dbReference type="ARBA" id="ARBA00022452"/>
    </source>
</evidence>
<protein>
    <submittedName>
        <fullName evidence="7">Autotransporter outer membrane beta-barrel domain-containing protein</fullName>
    </submittedName>
</protein>
<comment type="subcellular location">
    <subcellularLocation>
        <location evidence="1">Membrane</location>
        <topology evidence="1">Multi-pass membrane protein</topology>
    </subcellularLocation>
</comment>
<reference evidence="7 8" key="1">
    <citation type="submission" date="2018-10" db="EMBL/GenBank/DDBJ databases">
        <authorList>
            <consortium name="PulseNet: The National Subtyping Network for Foodborne Disease Surveillance"/>
            <person name="Tarr C.L."/>
            <person name="Trees E."/>
            <person name="Katz L.S."/>
            <person name="Carleton-Romer H.A."/>
            <person name="Stroika S."/>
            <person name="Kucerova Z."/>
            <person name="Roache K.F."/>
            <person name="Sabol A.L."/>
            <person name="Besser J."/>
            <person name="Gerner-Smidt P."/>
        </authorList>
    </citation>
    <scope>NUCLEOTIDE SEQUENCE [LARGE SCALE GENOMIC DNA]</scope>
    <source>
        <strain evidence="7 8">PNUSAS052121</strain>
    </source>
</reference>
<feature type="chain" id="PRO_5019243972" evidence="6">
    <location>
        <begin position="23"/>
        <end position="192"/>
    </location>
</feature>
<dbReference type="InterPro" id="IPR000758">
    <property type="entry name" value="Enterovir_OMP"/>
</dbReference>
<dbReference type="InterPro" id="IPR051723">
    <property type="entry name" value="Bact_OM_Invasion-Related"/>
</dbReference>
<dbReference type="PRINTS" id="PR00316">
    <property type="entry name" value="ENTEROVIROMP"/>
</dbReference>
<dbReference type="SUPFAM" id="SSF56925">
    <property type="entry name" value="OMPA-like"/>
    <property type="match status" value="1"/>
</dbReference>